<dbReference type="PATRIC" id="fig|348824.6.peg.1947"/>
<dbReference type="EMBL" id="HG916852">
    <property type="protein sequence ID" value="CDM57480.1"/>
    <property type="molecule type" value="Genomic_DNA"/>
</dbReference>
<gene>
    <name evidence="1" type="ORF">LPU83_1816</name>
</gene>
<dbReference type="KEGG" id="rhl:LPU83_1816"/>
<accession>W6RAY8</accession>
<dbReference type="eggNOG" id="COG5410">
    <property type="taxonomic scope" value="Bacteria"/>
</dbReference>
<evidence type="ECO:0000313" key="1">
    <source>
        <dbReference type="EMBL" id="CDM57480.1"/>
    </source>
</evidence>
<protein>
    <submittedName>
        <fullName evidence="1">DNA maturase B</fullName>
    </submittedName>
</protein>
<organism evidence="1 2">
    <name type="scientific">Rhizobium favelukesii</name>
    <dbReference type="NCBI Taxonomy" id="348824"/>
    <lineage>
        <taxon>Bacteria</taxon>
        <taxon>Pseudomonadati</taxon>
        <taxon>Pseudomonadota</taxon>
        <taxon>Alphaproteobacteria</taxon>
        <taxon>Hyphomicrobiales</taxon>
        <taxon>Rhizobiaceae</taxon>
        <taxon>Rhizobium/Agrobacterium group</taxon>
        <taxon>Rhizobium</taxon>
    </lineage>
</organism>
<keyword evidence="2" id="KW-1185">Reference proteome</keyword>
<name>W6RAY8_9HYPH</name>
<evidence type="ECO:0000313" key="2">
    <source>
        <dbReference type="Proteomes" id="UP000019443"/>
    </source>
</evidence>
<dbReference type="Proteomes" id="UP000019443">
    <property type="component" value="Chromosome"/>
</dbReference>
<reference evidence="1" key="1">
    <citation type="submission" date="2013-11" db="EMBL/GenBank/DDBJ databases">
        <title>Draft genome sequence of the broad-host-range Rhizobium sp. LPU83 strain, a member of the low-genetic diversity Oregon-like Rhizobium sp. group.</title>
        <authorList>
            <person name="Wibberg D."/>
            <person name="Puehler A."/>
            <person name="Schlueter A."/>
        </authorList>
    </citation>
    <scope>NUCLEOTIDE SEQUENCE [LARGE SCALE GENOMIC DNA]</scope>
    <source>
        <strain evidence="1">LPU83</strain>
    </source>
</reference>
<proteinExistence type="predicted"/>
<sequence>MACRSRMRRPRHPMHNAWMDYGTLLGENDWDALKTIRLWTKASHEAIHDKIAARLKVDPIDRFSLQFMLDTSLSDKDRFPLKLSDLIVMGLNPKKAPREIVRGSGPDQVIEKLPIGWPCG</sequence>
<dbReference type="AlphaFoldDB" id="W6RAY8"/>
<dbReference type="HOGENOM" id="CLU_2047855_0_0_5"/>